<dbReference type="RefSeq" id="WP_344987502.1">
    <property type="nucleotide sequence ID" value="NZ_BAAAXV010000001.1"/>
</dbReference>
<evidence type="ECO:0000313" key="2">
    <source>
        <dbReference type="EMBL" id="MFB9622771.1"/>
    </source>
</evidence>
<sequence length="63" mass="6492">MRLARARVPAQVPDALFPELAKGQYGVGVPGDQPAADEGVGGQFGGARQVPQGLAHGTRELLL</sequence>
<feature type="region of interest" description="Disordered" evidence="1">
    <location>
        <begin position="28"/>
        <end position="50"/>
    </location>
</feature>
<proteinExistence type="predicted"/>
<name>A0ABV5RTL5_9ACTN</name>
<gene>
    <name evidence="2" type="ORF">ACFFSA_06740</name>
</gene>
<accession>A0ABV5RTL5</accession>
<dbReference type="EMBL" id="JBHMBW010000003">
    <property type="protein sequence ID" value="MFB9622771.1"/>
    <property type="molecule type" value="Genomic_DNA"/>
</dbReference>
<protein>
    <submittedName>
        <fullName evidence="2">Uncharacterized protein</fullName>
    </submittedName>
</protein>
<comment type="caution">
    <text evidence="2">The sequence shown here is derived from an EMBL/GenBank/DDBJ whole genome shotgun (WGS) entry which is preliminary data.</text>
</comment>
<evidence type="ECO:0000256" key="1">
    <source>
        <dbReference type="SAM" id="MobiDB-lite"/>
    </source>
</evidence>
<dbReference type="Proteomes" id="UP001589532">
    <property type="component" value="Unassembled WGS sequence"/>
</dbReference>
<evidence type="ECO:0000313" key="3">
    <source>
        <dbReference type="Proteomes" id="UP001589532"/>
    </source>
</evidence>
<organism evidence="2 3">
    <name type="scientific">Nonomuraea helvata</name>
    <dbReference type="NCBI Taxonomy" id="37484"/>
    <lineage>
        <taxon>Bacteria</taxon>
        <taxon>Bacillati</taxon>
        <taxon>Actinomycetota</taxon>
        <taxon>Actinomycetes</taxon>
        <taxon>Streptosporangiales</taxon>
        <taxon>Streptosporangiaceae</taxon>
        <taxon>Nonomuraea</taxon>
    </lineage>
</organism>
<keyword evidence="3" id="KW-1185">Reference proteome</keyword>
<reference evidence="2 3" key="1">
    <citation type="submission" date="2024-09" db="EMBL/GenBank/DDBJ databases">
        <authorList>
            <person name="Sun Q."/>
            <person name="Mori K."/>
        </authorList>
    </citation>
    <scope>NUCLEOTIDE SEQUENCE [LARGE SCALE GENOMIC DNA]</scope>
    <source>
        <strain evidence="2 3">JCM 3143</strain>
    </source>
</reference>